<organism evidence="9 10">
    <name type="scientific">Caenimonas sedimenti</name>
    <dbReference type="NCBI Taxonomy" id="2596921"/>
    <lineage>
        <taxon>Bacteria</taxon>
        <taxon>Pseudomonadati</taxon>
        <taxon>Pseudomonadota</taxon>
        <taxon>Betaproteobacteria</taxon>
        <taxon>Burkholderiales</taxon>
        <taxon>Comamonadaceae</taxon>
        <taxon>Caenimonas</taxon>
    </lineage>
</organism>
<dbReference type="GO" id="GO:0006508">
    <property type="term" value="P:proteolysis"/>
    <property type="evidence" value="ECO:0007669"/>
    <property type="project" value="UniProtKB-KW"/>
</dbReference>
<dbReference type="OrthoDB" id="1467367at2"/>
<protein>
    <submittedName>
        <fullName evidence="9">Replication initiation protein</fullName>
    </submittedName>
</protein>
<dbReference type="EMBL" id="VOBQ01000018">
    <property type="protein sequence ID" value="TWO68750.1"/>
    <property type="molecule type" value="Genomic_DNA"/>
</dbReference>
<keyword evidence="7" id="KW-0482">Metalloprotease</keyword>
<dbReference type="GO" id="GO:0046872">
    <property type="term" value="F:metal ion binding"/>
    <property type="evidence" value="ECO:0007669"/>
    <property type="project" value="UniProtKB-KW"/>
</dbReference>
<dbReference type="Gene3D" id="3.30.1380.10">
    <property type="match status" value="1"/>
</dbReference>
<evidence type="ECO:0000256" key="8">
    <source>
        <dbReference type="SAM" id="SignalP"/>
    </source>
</evidence>
<evidence type="ECO:0000256" key="4">
    <source>
        <dbReference type="ARBA" id="ARBA00022764"/>
    </source>
</evidence>
<evidence type="ECO:0000313" key="9">
    <source>
        <dbReference type="EMBL" id="TWO68750.1"/>
    </source>
</evidence>
<dbReference type="GO" id="GO:0008237">
    <property type="term" value="F:metallopeptidase activity"/>
    <property type="evidence" value="ECO:0007669"/>
    <property type="project" value="UniProtKB-KW"/>
</dbReference>
<dbReference type="SUPFAM" id="SSF55166">
    <property type="entry name" value="Hedgehog/DD-peptidase"/>
    <property type="match status" value="1"/>
</dbReference>
<gene>
    <name evidence="9" type="ORF">FN976_21885</name>
</gene>
<dbReference type="InterPro" id="IPR009045">
    <property type="entry name" value="Zn_M74/Hedgehog-like"/>
</dbReference>
<proteinExistence type="predicted"/>
<dbReference type="Proteomes" id="UP000318199">
    <property type="component" value="Unassembled WGS sequence"/>
</dbReference>
<evidence type="ECO:0000256" key="1">
    <source>
        <dbReference type="ARBA" id="ARBA00022670"/>
    </source>
</evidence>
<accession>A0A562ZJI9</accession>
<comment type="caution">
    <text evidence="9">The sequence shown here is derived from an EMBL/GenBank/DDBJ whole genome shotgun (WGS) entry which is preliminary data.</text>
</comment>
<name>A0A562ZJI9_9BURK</name>
<evidence type="ECO:0000256" key="3">
    <source>
        <dbReference type="ARBA" id="ARBA00022729"/>
    </source>
</evidence>
<feature type="signal peptide" evidence="8">
    <location>
        <begin position="1"/>
        <end position="17"/>
    </location>
</feature>
<evidence type="ECO:0000256" key="5">
    <source>
        <dbReference type="ARBA" id="ARBA00022801"/>
    </source>
</evidence>
<dbReference type="InterPro" id="IPR005073">
    <property type="entry name" value="Peptidase_M74"/>
</dbReference>
<keyword evidence="3 8" id="KW-0732">Signal</keyword>
<keyword evidence="1" id="KW-0645">Protease</keyword>
<dbReference type="AlphaFoldDB" id="A0A562ZJI9"/>
<dbReference type="GO" id="GO:0030288">
    <property type="term" value="C:outer membrane-bounded periplasmic space"/>
    <property type="evidence" value="ECO:0007669"/>
    <property type="project" value="InterPro"/>
</dbReference>
<evidence type="ECO:0000256" key="7">
    <source>
        <dbReference type="ARBA" id="ARBA00023049"/>
    </source>
</evidence>
<keyword evidence="10" id="KW-1185">Reference proteome</keyword>
<keyword evidence="6" id="KW-0862">Zinc</keyword>
<evidence type="ECO:0000313" key="10">
    <source>
        <dbReference type="Proteomes" id="UP000318199"/>
    </source>
</evidence>
<reference evidence="9 10" key="1">
    <citation type="submission" date="2019-07" db="EMBL/GenBank/DDBJ databases">
        <title>Caenimonas sedimenti sp. nov., isolated from activated sludge.</title>
        <authorList>
            <person name="Xu J."/>
        </authorList>
    </citation>
    <scope>NUCLEOTIDE SEQUENCE [LARGE SCALE GENOMIC DNA]</scope>
    <source>
        <strain evidence="9 10">HX-9-20</strain>
    </source>
</reference>
<dbReference type="GO" id="GO:0004252">
    <property type="term" value="F:serine-type endopeptidase activity"/>
    <property type="evidence" value="ECO:0007669"/>
    <property type="project" value="InterPro"/>
</dbReference>
<sequence>MLLGFALLACAHASAVAAESRCFGTVSNGRIEGAVALPAGGANFSAYSSLAAAAGRTHVHSRVAAIFAQSYKALEASAPAKTFVYGETGWPSGGQFRPHRTHQNGLSIDFFVPVLDAKGKSVALPTKLTERFGYDIEFDANGRHGEYAIDFQAMAEHLYQLDVSAKARGAGIALVIFDDKYLPKLFATPRGAYLRTQLPFMKGKPWVRHDEHYHVDFAIPCGSR</sequence>
<evidence type="ECO:0000256" key="6">
    <source>
        <dbReference type="ARBA" id="ARBA00022833"/>
    </source>
</evidence>
<feature type="chain" id="PRO_5021832065" evidence="8">
    <location>
        <begin position="18"/>
        <end position="224"/>
    </location>
</feature>
<dbReference type="Pfam" id="PF03411">
    <property type="entry name" value="Peptidase_M74"/>
    <property type="match status" value="1"/>
</dbReference>
<keyword evidence="5" id="KW-0378">Hydrolase</keyword>
<evidence type="ECO:0000256" key="2">
    <source>
        <dbReference type="ARBA" id="ARBA00022723"/>
    </source>
</evidence>
<keyword evidence="4" id="KW-0574">Periplasm</keyword>
<keyword evidence="2" id="KW-0479">Metal-binding</keyword>